<evidence type="ECO:0000256" key="1">
    <source>
        <dbReference type="SAM" id="MobiDB-lite"/>
    </source>
</evidence>
<keyword evidence="2" id="KW-0812">Transmembrane</keyword>
<evidence type="ECO:0000256" key="2">
    <source>
        <dbReference type="SAM" id="Phobius"/>
    </source>
</evidence>
<dbReference type="InterPro" id="IPR010364">
    <property type="entry name" value="Uncharacterised_IM_CreD"/>
</dbReference>
<feature type="transmembrane region" description="Helical" evidence="2">
    <location>
        <begin position="403"/>
        <end position="420"/>
    </location>
</feature>
<dbReference type="EMBL" id="FOAN01000003">
    <property type="protein sequence ID" value="SEL22423.1"/>
    <property type="molecule type" value="Genomic_DNA"/>
</dbReference>
<feature type="compositionally biased region" description="Polar residues" evidence="1">
    <location>
        <begin position="1"/>
        <end position="10"/>
    </location>
</feature>
<proteinExistence type="predicted"/>
<protein>
    <submittedName>
        <fullName evidence="3">Inner membrane protein</fullName>
    </submittedName>
</protein>
<sequence length="472" mass="50342">MSQEHGQPTESRPETPVLPLGITPRRFGRSPGLKFFVIGFLALLLLIPLMFVSSLRGERSATANLAAREIGDAWGREQIVGGPALLVPYLVPPKTANAAPTREVAIFLPDDLQASSEAQTEIRRRSIFDVPVYRSKVALTARFLPPDFKAITSEEVQPLWSEAVLAVGVADVRGLKNRATAQIRDGAAIEFEPTLGAGIRDGNGIHATLRGIDLTRPLIVEAGLDLNGSRSLSIVPLAKNSALRMSSNWQHPSFSGAHLPDDRVVDANGFSASWRVSHLARNLPLAFTHDKRADVTFLAGGVGARFYQPVDLYQLVDRAIKYGILFVGAVFLAVFGLELVARDNLHAVQYTLVGFALVLFYVLLLSLAEHLGFLTAYLTAAAATTALIALYIGLVLRSFARGAVLGLILATGYGLVYALLKSEDFALLAGAIGAFVALTALMLGTARVNWSGLGDGVAKSVTSDAGAPKSPA</sequence>
<keyword evidence="2" id="KW-0472">Membrane</keyword>
<keyword evidence="4" id="KW-1185">Reference proteome</keyword>
<feature type="transmembrane region" description="Helical" evidence="2">
    <location>
        <begin position="35"/>
        <end position="55"/>
    </location>
</feature>
<evidence type="ECO:0000313" key="3">
    <source>
        <dbReference type="EMBL" id="SEL22423.1"/>
    </source>
</evidence>
<dbReference type="Pfam" id="PF06123">
    <property type="entry name" value="CreD"/>
    <property type="match status" value="1"/>
</dbReference>
<dbReference type="PIRSF" id="PIRSF004548">
    <property type="entry name" value="CreD"/>
    <property type="match status" value="1"/>
</dbReference>
<keyword evidence="2" id="KW-1133">Transmembrane helix</keyword>
<reference evidence="4" key="1">
    <citation type="submission" date="2016-10" db="EMBL/GenBank/DDBJ databases">
        <authorList>
            <person name="Varghese N."/>
            <person name="Submissions S."/>
        </authorList>
    </citation>
    <scope>NUCLEOTIDE SEQUENCE [LARGE SCALE GENOMIC DNA]</scope>
    <source>
        <strain evidence="4">LMG 26383,CCUG 61248,R- 45681</strain>
    </source>
</reference>
<feature type="transmembrane region" description="Helical" evidence="2">
    <location>
        <begin position="322"/>
        <end position="340"/>
    </location>
</feature>
<feature type="transmembrane region" description="Helical" evidence="2">
    <location>
        <begin position="426"/>
        <end position="444"/>
    </location>
</feature>
<accession>A0A1H7NG11</accession>
<feature type="transmembrane region" description="Helical" evidence="2">
    <location>
        <begin position="347"/>
        <end position="368"/>
    </location>
</feature>
<organism evidence="3 4">
    <name type="scientific">Bosea lupini</name>
    <dbReference type="NCBI Taxonomy" id="1036779"/>
    <lineage>
        <taxon>Bacteria</taxon>
        <taxon>Pseudomonadati</taxon>
        <taxon>Pseudomonadota</taxon>
        <taxon>Alphaproteobacteria</taxon>
        <taxon>Hyphomicrobiales</taxon>
        <taxon>Boseaceae</taxon>
        <taxon>Bosea</taxon>
    </lineage>
</organism>
<name>A0A1H7NG11_9HYPH</name>
<evidence type="ECO:0000313" key="4">
    <source>
        <dbReference type="Proteomes" id="UP000199664"/>
    </source>
</evidence>
<dbReference type="NCBIfam" id="NF008712">
    <property type="entry name" value="PRK11715.1-1"/>
    <property type="match status" value="1"/>
</dbReference>
<dbReference type="STRING" id="1036779.SAMN04515666_103129"/>
<dbReference type="GO" id="GO:0005886">
    <property type="term" value="C:plasma membrane"/>
    <property type="evidence" value="ECO:0007669"/>
    <property type="project" value="TreeGrafter"/>
</dbReference>
<dbReference type="RefSeq" id="WP_091832864.1">
    <property type="nucleotide sequence ID" value="NZ_FOAN01000003.1"/>
</dbReference>
<dbReference type="AlphaFoldDB" id="A0A1H7NG11"/>
<dbReference type="Proteomes" id="UP000199664">
    <property type="component" value="Unassembled WGS sequence"/>
</dbReference>
<feature type="region of interest" description="Disordered" evidence="1">
    <location>
        <begin position="1"/>
        <end position="21"/>
    </location>
</feature>
<gene>
    <name evidence="3" type="ORF">SAMN04515666_103129</name>
</gene>
<dbReference type="OrthoDB" id="9791851at2"/>
<dbReference type="PANTHER" id="PTHR30092">
    <property type="entry name" value="INNER MEMBRANE PROTEIN CRED"/>
    <property type="match status" value="1"/>
</dbReference>
<dbReference type="PANTHER" id="PTHR30092:SF0">
    <property type="entry name" value="INNER MEMBRANE PROTEIN CRED"/>
    <property type="match status" value="1"/>
</dbReference>
<feature type="transmembrane region" description="Helical" evidence="2">
    <location>
        <begin position="374"/>
        <end position="396"/>
    </location>
</feature>